<evidence type="ECO:0008006" key="3">
    <source>
        <dbReference type="Google" id="ProtNLM"/>
    </source>
</evidence>
<accession>A0A4Y8SB84</accession>
<dbReference type="OrthoDB" id="2110692at2"/>
<gene>
    <name evidence="1" type="ORF">E2R66_16780</name>
</gene>
<name>A0A4Y8SB84_9SPHI</name>
<dbReference type="EMBL" id="SOZE01000017">
    <property type="protein sequence ID" value="TFF36228.1"/>
    <property type="molecule type" value="Genomic_DNA"/>
</dbReference>
<proteinExistence type="predicted"/>
<keyword evidence="2" id="KW-1185">Reference proteome</keyword>
<reference evidence="1 2" key="1">
    <citation type="journal article" date="2017" name="Int. J. Syst. Evol. Microbiol.">
        <title>Mucilaginibacterpsychrotolerans sp. nov., isolated from peatlands.</title>
        <authorList>
            <person name="Deng Y."/>
            <person name="Shen L."/>
            <person name="Xu B."/>
            <person name="Liu Y."/>
            <person name="Gu Z."/>
            <person name="Liu H."/>
            <person name="Zhou Y."/>
        </authorList>
    </citation>
    <scope>NUCLEOTIDE SEQUENCE [LARGE SCALE GENOMIC DNA]</scope>
    <source>
        <strain evidence="1 2">NH7-4</strain>
    </source>
</reference>
<dbReference type="Proteomes" id="UP000297540">
    <property type="component" value="Unassembled WGS sequence"/>
</dbReference>
<sequence>MLNFFNNKSTNDSAESFNGKIKIFSYIKIRWTHYLFPVQTR</sequence>
<evidence type="ECO:0000313" key="2">
    <source>
        <dbReference type="Proteomes" id="UP000297540"/>
    </source>
</evidence>
<organism evidence="1 2">
    <name type="scientific">Mucilaginibacter psychrotolerans</name>
    <dbReference type="NCBI Taxonomy" id="1524096"/>
    <lineage>
        <taxon>Bacteria</taxon>
        <taxon>Pseudomonadati</taxon>
        <taxon>Bacteroidota</taxon>
        <taxon>Sphingobacteriia</taxon>
        <taxon>Sphingobacteriales</taxon>
        <taxon>Sphingobacteriaceae</taxon>
        <taxon>Mucilaginibacter</taxon>
    </lineage>
</organism>
<comment type="caution">
    <text evidence="1">The sequence shown here is derived from an EMBL/GenBank/DDBJ whole genome shotgun (WGS) entry which is preliminary data.</text>
</comment>
<dbReference type="AlphaFoldDB" id="A0A4Y8SB84"/>
<evidence type="ECO:0000313" key="1">
    <source>
        <dbReference type="EMBL" id="TFF36228.1"/>
    </source>
</evidence>
<protein>
    <recommendedName>
        <fullName evidence="3">Transposase</fullName>
    </recommendedName>
</protein>